<name>A0AB34IPE1_PRYPA</name>
<comment type="caution">
    <text evidence="2">The sequence shown here is derived from an EMBL/GenBank/DDBJ whole genome shotgun (WGS) entry which is preliminary data.</text>
</comment>
<keyword evidence="3" id="KW-1185">Reference proteome</keyword>
<organism evidence="2 3">
    <name type="scientific">Prymnesium parvum</name>
    <name type="common">Toxic golden alga</name>
    <dbReference type="NCBI Taxonomy" id="97485"/>
    <lineage>
        <taxon>Eukaryota</taxon>
        <taxon>Haptista</taxon>
        <taxon>Haptophyta</taxon>
        <taxon>Prymnesiophyceae</taxon>
        <taxon>Prymnesiales</taxon>
        <taxon>Prymnesiaceae</taxon>
        <taxon>Prymnesium</taxon>
    </lineage>
</organism>
<evidence type="ECO:0000313" key="2">
    <source>
        <dbReference type="EMBL" id="KAL1503865.1"/>
    </source>
</evidence>
<feature type="region of interest" description="Disordered" evidence="1">
    <location>
        <begin position="88"/>
        <end position="136"/>
    </location>
</feature>
<dbReference type="Proteomes" id="UP001515480">
    <property type="component" value="Unassembled WGS sequence"/>
</dbReference>
<dbReference type="EMBL" id="JBGBPQ010000021">
    <property type="protein sequence ID" value="KAL1503865.1"/>
    <property type="molecule type" value="Genomic_DNA"/>
</dbReference>
<reference evidence="2 3" key="1">
    <citation type="journal article" date="2024" name="Science">
        <title>Giant polyketide synthase enzymes in the biosynthesis of giant marine polyether toxins.</title>
        <authorList>
            <person name="Fallon T.R."/>
            <person name="Shende V.V."/>
            <person name="Wierzbicki I.H."/>
            <person name="Pendleton A.L."/>
            <person name="Watervoot N.F."/>
            <person name="Auber R.P."/>
            <person name="Gonzalez D.J."/>
            <person name="Wisecaver J.H."/>
            <person name="Moore B.S."/>
        </authorList>
    </citation>
    <scope>NUCLEOTIDE SEQUENCE [LARGE SCALE GENOMIC DNA]</scope>
    <source>
        <strain evidence="2 3">12B1</strain>
    </source>
</reference>
<gene>
    <name evidence="2" type="ORF">AB1Y20_012329</name>
</gene>
<feature type="region of interest" description="Disordered" evidence="1">
    <location>
        <begin position="1"/>
        <end position="64"/>
    </location>
</feature>
<dbReference type="AlphaFoldDB" id="A0AB34IPE1"/>
<feature type="compositionally biased region" description="Polar residues" evidence="1">
    <location>
        <begin position="121"/>
        <end position="131"/>
    </location>
</feature>
<protein>
    <submittedName>
        <fullName evidence="2">Uncharacterized protein</fullName>
    </submittedName>
</protein>
<feature type="compositionally biased region" description="Polar residues" evidence="1">
    <location>
        <begin position="23"/>
        <end position="37"/>
    </location>
</feature>
<sequence>MCFEAREPISTPVEEGQPDHEQSPASPSDESPSTNGSALEENDTVRASDCPAPCAPEPSDFQLPACPLTASLRTNGYTGPVLAMFGSDGVSHSPDEQSAQSEETALAAMSQEEYNTDDASHSPSELLAQSQETHEDHDVWLERADNEIHDDGFLNSERLILDTWFK</sequence>
<accession>A0AB34IPE1</accession>
<proteinExistence type="predicted"/>
<evidence type="ECO:0000313" key="3">
    <source>
        <dbReference type="Proteomes" id="UP001515480"/>
    </source>
</evidence>
<evidence type="ECO:0000256" key="1">
    <source>
        <dbReference type="SAM" id="MobiDB-lite"/>
    </source>
</evidence>